<proteinExistence type="predicted"/>
<name>A0A2T2NZQ8_CORCC</name>
<accession>A0A2T2NZQ8</accession>
<protein>
    <submittedName>
        <fullName evidence="1">Uncharacterized protein</fullName>
    </submittedName>
</protein>
<keyword evidence="2" id="KW-1185">Reference proteome</keyword>
<dbReference type="AlphaFoldDB" id="A0A2T2NZQ8"/>
<evidence type="ECO:0000313" key="1">
    <source>
        <dbReference type="EMBL" id="PSN70849.1"/>
    </source>
</evidence>
<organism evidence="1 2">
    <name type="scientific">Corynespora cassiicola Philippines</name>
    <dbReference type="NCBI Taxonomy" id="1448308"/>
    <lineage>
        <taxon>Eukaryota</taxon>
        <taxon>Fungi</taxon>
        <taxon>Dikarya</taxon>
        <taxon>Ascomycota</taxon>
        <taxon>Pezizomycotina</taxon>
        <taxon>Dothideomycetes</taxon>
        <taxon>Pleosporomycetidae</taxon>
        <taxon>Pleosporales</taxon>
        <taxon>Corynesporascaceae</taxon>
        <taxon>Corynespora</taxon>
    </lineage>
</organism>
<evidence type="ECO:0000313" key="2">
    <source>
        <dbReference type="Proteomes" id="UP000240883"/>
    </source>
</evidence>
<dbReference type="Proteomes" id="UP000240883">
    <property type="component" value="Unassembled WGS sequence"/>
</dbReference>
<gene>
    <name evidence="1" type="ORF">BS50DRAFT_659656</name>
</gene>
<sequence length="288" mass="33186">MATQGREFAYKAAEEMAIMVCIDETECADTCNLDAHPSLFRSKNDVLLPYMRLNITQKVIYKTTIAMRPRDIAMEITTFYRRGGLPGVYSTPYRVHSGSQVAAIVFPEVLLFITLFKNEFLLRGKTRNHNLKRPAFVSPVAFEKAFQDLGIPEQEGSRAVGQWASWVHLAFAIIVALFCRITYPDSESYNIWKSNKRERPRQRMPRWLCGIEEAWYLLVVLQEDWADLVAKWKKTRAILGENHDNSMPLHNFTPLDDNIPLDEESGEFLVWEQIRNPGRSPEIAFLSP</sequence>
<dbReference type="EMBL" id="KZ678131">
    <property type="protein sequence ID" value="PSN70849.1"/>
    <property type="molecule type" value="Genomic_DNA"/>
</dbReference>
<reference evidence="1 2" key="1">
    <citation type="journal article" date="2018" name="Front. Microbiol.">
        <title>Genome-Wide Analysis of Corynespora cassiicola Leaf Fall Disease Putative Effectors.</title>
        <authorList>
            <person name="Lopez D."/>
            <person name="Ribeiro S."/>
            <person name="Label P."/>
            <person name="Fumanal B."/>
            <person name="Venisse J.S."/>
            <person name="Kohler A."/>
            <person name="de Oliveira R.R."/>
            <person name="Labutti K."/>
            <person name="Lipzen A."/>
            <person name="Lail K."/>
            <person name="Bauer D."/>
            <person name="Ohm R.A."/>
            <person name="Barry K.W."/>
            <person name="Spatafora J."/>
            <person name="Grigoriev I.V."/>
            <person name="Martin F.M."/>
            <person name="Pujade-Renaud V."/>
        </authorList>
    </citation>
    <scope>NUCLEOTIDE SEQUENCE [LARGE SCALE GENOMIC DNA]</scope>
    <source>
        <strain evidence="1 2">Philippines</strain>
    </source>
</reference>